<accession>A0AA95EXK1</accession>
<feature type="transmembrane region" description="Helical" evidence="1">
    <location>
        <begin position="157"/>
        <end position="177"/>
    </location>
</feature>
<feature type="transmembrane region" description="Helical" evidence="1">
    <location>
        <begin position="54"/>
        <end position="74"/>
    </location>
</feature>
<sequence>MKKWVRTIFIFLAVTLVMFIIFGYTFVQYGIFSAKQGALVSFKLKSPDFNYEPWIYVLYTHIITGCIALGIGLLQLLRKPVNSKRTALHRKLGKVYAYSILISALVNIYLSLFASGGWIAKTGFFTLDFLWIYTTFKAISFARNKQIEAHTRWMYRSYALTFAGVSLRFVLPVMMMFNEFDPAYRISAWACWLVNLIVVEWVIYRRGRTNQKHQNGTLPQPTVGIQ</sequence>
<keyword evidence="1" id="KW-0812">Transmembrane</keyword>
<dbReference type="InterPro" id="IPR018750">
    <property type="entry name" value="DUF2306_membrane"/>
</dbReference>
<evidence type="ECO:0000313" key="2">
    <source>
        <dbReference type="EMBL" id="WEK54796.1"/>
    </source>
</evidence>
<keyword evidence="1" id="KW-1133">Transmembrane helix</keyword>
<dbReference type="EMBL" id="CP119317">
    <property type="protein sequence ID" value="WEK54796.1"/>
    <property type="molecule type" value="Genomic_DNA"/>
</dbReference>
<proteinExistence type="predicted"/>
<dbReference type="Pfam" id="PF10067">
    <property type="entry name" value="DUF2306"/>
    <property type="match status" value="1"/>
</dbReference>
<dbReference type="AlphaFoldDB" id="A0AA95EXK1"/>
<keyword evidence="3" id="KW-1185">Reference proteome</keyword>
<keyword evidence="1" id="KW-0472">Membrane</keyword>
<name>A0AA95EXK1_9BACL</name>
<protein>
    <submittedName>
        <fullName evidence="2">DUF2306 domain-containing protein</fullName>
    </submittedName>
</protein>
<feature type="transmembrane region" description="Helical" evidence="1">
    <location>
        <begin position="118"/>
        <end position="136"/>
    </location>
</feature>
<gene>
    <name evidence="2" type="ORF">P0Y55_01580</name>
</gene>
<reference evidence="2" key="1">
    <citation type="submission" date="2023-03" db="EMBL/GenBank/DDBJ databases">
        <title>Andean soil-derived lignocellulolytic bacterial consortium as a source of novel taxa and putative plastic-active enzymes.</title>
        <authorList>
            <person name="Diaz-Garcia L."/>
            <person name="Chuvochina M."/>
            <person name="Feuerriegel G."/>
            <person name="Bunk B."/>
            <person name="Sproer C."/>
            <person name="Streit W.R."/>
            <person name="Rodriguez L.M."/>
            <person name="Overmann J."/>
            <person name="Jimenez D.J."/>
        </authorList>
    </citation>
    <scope>NUCLEOTIDE SEQUENCE</scope>
    <source>
        <strain evidence="2">MAG 2441</strain>
    </source>
</reference>
<evidence type="ECO:0000313" key="3">
    <source>
        <dbReference type="Proteomes" id="UP001178662"/>
    </source>
</evidence>
<feature type="transmembrane region" description="Helical" evidence="1">
    <location>
        <begin position="95"/>
        <end position="112"/>
    </location>
</feature>
<organism evidence="2 3">
    <name type="scientific">Candidatus Cohnella colombiensis</name>
    <dbReference type="NCBI Taxonomy" id="3121368"/>
    <lineage>
        <taxon>Bacteria</taxon>
        <taxon>Bacillati</taxon>
        <taxon>Bacillota</taxon>
        <taxon>Bacilli</taxon>
        <taxon>Bacillales</taxon>
        <taxon>Paenibacillaceae</taxon>
        <taxon>Cohnella</taxon>
    </lineage>
</organism>
<feature type="transmembrane region" description="Helical" evidence="1">
    <location>
        <begin position="183"/>
        <end position="204"/>
    </location>
</feature>
<feature type="transmembrane region" description="Helical" evidence="1">
    <location>
        <begin position="7"/>
        <end position="34"/>
    </location>
</feature>
<dbReference type="Proteomes" id="UP001178662">
    <property type="component" value="Chromosome"/>
</dbReference>
<evidence type="ECO:0000256" key="1">
    <source>
        <dbReference type="SAM" id="Phobius"/>
    </source>
</evidence>